<keyword evidence="14" id="KW-0995">Kinetochore</keyword>
<feature type="coiled-coil region" evidence="25">
    <location>
        <begin position="472"/>
        <end position="528"/>
    </location>
</feature>
<protein>
    <recommendedName>
        <fullName evidence="7">Nucleoprotein TPR</fullName>
    </recommendedName>
    <alternativeName>
        <fullName evidence="24">NPC-associated intranuclear protein</fullName>
    </alternativeName>
</protein>
<comment type="similarity">
    <text evidence="6">Belongs to the TPR family.</text>
</comment>
<dbReference type="GO" id="GO:0034399">
    <property type="term" value="C:nuclear periphery"/>
    <property type="evidence" value="ECO:0007669"/>
    <property type="project" value="UniProtKB-ARBA"/>
</dbReference>
<feature type="region of interest" description="Disordered" evidence="26">
    <location>
        <begin position="1700"/>
        <end position="1784"/>
    </location>
</feature>
<dbReference type="FunFam" id="1.10.287.1490:FF:000004">
    <property type="entry name" value="nucleoprotein TPR isoform X2"/>
    <property type="match status" value="1"/>
</dbReference>
<feature type="region of interest" description="Disordered" evidence="26">
    <location>
        <begin position="1524"/>
        <end position="1638"/>
    </location>
</feature>
<dbReference type="PANTHER" id="PTHR18898">
    <property type="entry name" value="NUCLEOPROTEIN TPR-RELATED"/>
    <property type="match status" value="1"/>
</dbReference>
<feature type="coiled-coil region" evidence="25">
    <location>
        <begin position="146"/>
        <end position="208"/>
    </location>
</feature>
<dbReference type="GeneTree" id="ENSGT00730000111014"/>
<evidence type="ECO:0000256" key="26">
    <source>
        <dbReference type="SAM" id="MobiDB-lite"/>
    </source>
</evidence>
<dbReference type="GO" id="GO:0005643">
    <property type="term" value="C:nuclear pore"/>
    <property type="evidence" value="ECO:0007669"/>
    <property type="project" value="UniProtKB-SubCell"/>
</dbReference>
<feature type="coiled-coil region" evidence="25">
    <location>
        <begin position="356"/>
        <end position="414"/>
    </location>
</feature>
<evidence type="ECO:0000256" key="2">
    <source>
        <dbReference type="ARBA" id="ARBA00004335"/>
    </source>
</evidence>
<proteinExistence type="inferred from homology"/>
<evidence type="ECO:0000256" key="5">
    <source>
        <dbReference type="ARBA" id="ARBA00004629"/>
    </source>
</evidence>
<evidence type="ECO:0000256" key="3">
    <source>
        <dbReference type="ARBA" id="ARBA00004567"/>
    </source>
</evidence>
<dbReference type="Pfam" id="PF07926">
    <property type="entry name" value="TPR_MLP1_2"/>
    <property type="match status" value="1"/>
</dbReference>
<evidence type="ECO:0000256" key="20">
    <source>
        <dbReference type="ARBA" id="ARBA00023212"/>
    </source>
</evidence>
<keyword evidence="18" id="KW-0906">Nuclear pore complex</keyword>
<feature type="compositionally biased region" description="Low complexity" evidence="26">
    <location>
        <begin position="1623"/>
        <end position="1638"/>
    </location>
</feature>
<feature type="compositionally biased region" description="Low complexity" evidence="26">
    <location>
        <begin position="2127"/>
        <end position="2140"/>
    </location>
</feature>
<evidence type="ECO:0000256" key="23">
    <source>
        <dbReference type="ARBA" id="ARBA00023328"/>
    </source>
</evidence>
<dbReference type="InterPro" id="IPR057577">
    <property type="entry name" value="Nucleoprot-TPR/MLP1_dom"/>
</dbReference>
<dbReference type="GO" id="GO:1901673">
    <property type="term" value="P:regulation of mitotic spindle assembly"/>
    <property type="evidence" value="ECO:0007669"/>
    <property type="project" value="TreeGrafter"/>
</dbReference>
<feature type="compositionally biased region" description="Low complexity" evidence="26">
    <location>
        <begin position="1729"/>
        <end position="1750"/>
    </location>
</feature>
<name>A0A671WIQ5_SPAAU</name>
<feature type="domain" description="Nucleoprotein TPR/MLP1-2" evidence="27">
    <location>
        <begin position="964"/>
        <end position="1090"/>
    </location>
</feature>
<evidence type="ECO:0000256" key="16">
    <source>
        <dbReference type="ARBA" id="ARBA00023010"/>
    </source>
</evidence>
<feature type="compositionally biased region" description="Low complexity" evidence="26">
    <location>
        <begin position="1558"/>
        <end position="1571"/>
    </location>
</feature>
<reference evidence="30" key="3">
    <citation type="submission" date="2025-09" db="UniProtKB">
        <authorList>
            <consortium name="Ensembl"/>
        </authorList>
    </citation>
    <scope>IDENTIFICATION</scope>
</reference>
<dbReference type="GO" id="GO:0006406">
    <property type="term" value="P:mRNA export from nucleus"/>
    <property type="evidence" value="ECO:0007669"/>
    <property type="project" value="TreeGrafter"/>
</dbReference>
<evidence type="ECO:0000256" key="17">
    <source>
        <dbReference type="ARBA" id="ARBA00023054"/>
    </source>
</evidence>
<keyword evidence="13" id="KW-0509">mRNA transport</keyword>
<feature type="region of interest" description="Disordered" evidence="26">
    <location>
        <begin position="550"/>
        <end position="576"/>
    </location>
</feature>
<keyword evidence="15" id="KW-0653">Protein transport</keyword>
<evidence type="ECO:0000256" key="8">
    <source>
        <dbReference type="ARBA" id="ARBA00022448"/>
    </source>
</evidence>
<dbReference type="GO" id="GO:0005819">
    <property type="term" value="C:spindle"/>
    <property type="evidence" value="ECO:0007669"/>
    <property type="project" value="UniProtKB-SubCell"/>
</dbReference>
<feature type="coiled-coil region" evidence="25">
    <location>
        <begin position="625"/>
        <end position="831"/>
    </location>
</feature>
<evidence type="ECO:0000313" key="30">
    <source>
        <dbReference type="Ensembl" id="ENSSAUP00010037848.1"/>
    </source>
</evidence>
<feature type="compositionally biased region" description="Polar residues" evidence="26">
    <location>
        <begin position="1993"/>
        <end position="2009"/>
    </location>
</feature>
<feature type="coiled-coil region" evidence="25">
    <location>
        <begin position="263"/>
        <end position="290"/>
    </location>
</feature>
<feature type="region of interest" description="Disordered" evidence="26">
    <location>
        <begin position="898"/>
        <end position="927"/>
    </location>
</feature>
<feature type="compositionally biased region" description="Polar residues" evidence="26">
    <location>
        <begin position="1881"/>
        <end position="1894"/>
    </location>
</feature>
<evidence type="ECO:0000256" key="11">
    <source>
        <dbReference type="ARBA" id="ARBA00022618"/>
    </source>
</evidence>
<keyword evidence="31" id="KW-1185">Reference proteome</keyword>
<evidence type="ECO:0000256" key="7">
    <source>
        <dbReference type="ARBA" id="ARBA00019789"/>
    </source>
</evidence>
<evidence type="ECO:0000256" key="14">
    <source>
        <dbReference type="ARBA" id="ARBA00022838"/>
    </source>
</evidence>
<keyword evidence="16" id="KW-0811">Translocation</keyword>
<evidence type="ECO:0000256" key="1">
    <source>
        <dbReference type="ARBA" id="ARBA00004186"/>
    </source>
</evidence>
<dbReference type="GO" id="GO:0051301">
    <property type="term" value="P:cell division"/>
    <property type="evidence" value="ECO:0007669"/>
    <property type="project" value="UniProtKB-KW"/>
</dbReference>
<dbReference type="GO" id="GO:0000776">
    <property type="term" value="C:kinetochore"/>
    <property type="evidence" value="ECO:0007669"/>
    <property type="project" value="UniProtKB-KW"/>
</dbReference>
<feature type="compositionally biased region" description="Low complexity" evidence="26">
    <location>
        <begin position="564"/>
        <end position="573"/>
    </location>
</feature>
<evidence type="ECO:0000256" key="24">
    <source>
        <dbReference type="ARBA" id="ARBA00077074"/>
    </source>
</evidence>
<feature type="domain" description="NUA/TPR/MLP1-2-like" evidence="29">
    <location>
        <begin position="400"/>
        <end position="497"/>
    </location>
</feature>
<evidence type="ECO:0000256" key="10">
    <source>
        <dbReference type="ARBA" id="ARBA00022490"/>
    </source>
</evidence>
<dbReference type="Pfam" id="PF25481">
    <property type="entry name" value="Nucleoprot-TPR"/>
    <property type="match status" value="1"/>
</dbReference>
<feature type="region of interest" description="Disordered" evidence="26">
    <location>
        <begin position="1881"/>
        <end position="1905"/>
    </location>
</feature>
<feature type="coiled-coil region" evidence="25">
    <location>
        <begin position="1146"/>
        <end position="1359"/>
    </location>
</feature>
<dbReference type="Gene3D" id="1.10.287.1490">
    <property type="match status" value="1"/>
</dbReference>
<keyword evidence="11" id="KW-0132">Cell division</keyword>
<feature type="region of interest" description="Disordered" evidence="26">
    <location>
        <begin position="833"/>
        <end position="858"/>
    </location>
</feature>
<feature type="domain" description="Nucleoprotein TPR/MPL1" evidence="28">
    <location>
        <begin position="110"/>
        <end position="183"/>
    </location>
</feature>
<keyword evidence="19" id="KW-0472">Membrane</keyword>
<evidence type="ECO:0000256" key="18">
    <source>
        <dbReference type="ARBA" id="ARBA00023132"/>
    </source>
</evidence>
<evidence type="ECO:0000256" key="6">
    <source>
        <dbReference type="ARBA" id="ARBA00005274"/>
    </source>
</evidence>
<evidence type="ECO:0000256" key="22">
    <source>
        <dbReference type="ARBA" id="ARBA00023306"/>
    </source>
</evidence>
<dbReference type="InterPro" id="IPR057974">
    <property type="entry name" value="NUA/TPR/MLP1-2-like_dom"/>
</dbReference>
<dbReference type="Proteomes" id="UP000472265">
    <property type="component" value="Chromosome 11"/>
</dbReference>
<dbReference type="GO" id="GO:0031965">
    <property type="term" value="C:nuclear membrane"/>
    <property type="evidence" value="ECO:0007669"/>
    <property type="project" value="UniProtKB-SubCell"/>
</dbReference>
<evidence type="ECO:0000256" key="9">
    <source>
        <dbReference type="ARBA" id="ARBA00022454"/>
    </source>
</evidence>
<keyword evidence="22" id="KW-0131">Cell cycle</keyword>
<reference evidence="30" key="1">
    <citation type="submission" date="2021-04" db="EMBL/GenBank/DDBJ databases">
        <authorList>
            <consortium name="Wellcome Sanger Institute Data Sharing"/>
        </authorList>
    </citation>
    <scope>NUCLEOTIDE SEQUENCE [LARGE SCALE GENOMIC DNA]</scope>
</reference>
<sequence>MAALLLQELESSEISKLPKTVQNKLERILSDQQYEIDSLKAQQEQFRVDSGKMKPGMLIVSGAKVFCFAHHAHMSTLLTKTKEELETEKRELVRTLERRSLELDCFVLPLQYKEKRMEQEKELLHGQTSWLNEELKAKSEELLSLSRQKGNEILELKCNLENKEDELKRLQDQVSSLKTSNENHQRQSEELVSKLKEAKEQQVTMEKKFRNELNANIKLSNLYKVGGLTANVFSSYCYLLMVVLCTSSASANKALEEKVQEMNGATDKSVAELKERIQVLEKELDNANELLSSPVGTSVLTEEQMTTMSPTAAAVSKIKPGMKLTELYTAYLESQEQLQLERLENKRANKYLDDIVQEVEAKAPILKRQRDEHERMQKSVASLSAKLEQAVKEVHRLQKEADEANKRSSVMERDNQRCELQLVDMAQQVRVLLIELEEARGNHVVHEEELSSADVSSTSEVISQHLVTFRSVEELQKQNQRLLVALRELSDAQEKEEFEATGNKYQSLNKAQTELESLKDQRSQQVKMTESIARQRDMYRVLLAQATGVSFPQQGAPPEEFSLTSTPRRSPSSIPAAGTPTALVSMATESTEALEAKAALRQLQEVFSTYKKERVESDKALGEQNEKHQEQLSDLHSQNAKISTQLEFASKRYEMLQDNVESYRKEIASLREKEQKMAAAAQKHEQTIHTLNEDLRAAKEKVAMAESLRKERDMLKLVESRLNQEKETILGQQQTQNLLLTNLQTIQATLERSETDTRQRLNSQLEKQEREIAQLQKRLENEVEQRHLLSRNQEIQLMDAKRQLETQVALQQKTKELLNTAELELNTLRLQQGSSEARHPLSSPSTPILRGLQGSDHDREDLQGRLRLAETRAEELAENLRAVTSSMEQYRAMAQSLEESLDREKQVTEQARSSIEARMKEAEQQHRRLEEKLLEAAKEKQELEEQKRRAQASLEEQINGLRRKLSSAQADHQSVLQQVAVAENHQQQALKDSQEQAKLAAEAQDKYEREMMLHAADVEALQAAKAQALQAVELRHQLEERAQRISAELLEARVSWEEQEKILKETSKMESRNEELQRQNTLLHEQIQTMSSKMADNLQRAASESSMGISLSEEGKSQDQVLEILRFVRREKEIAESRFEVAQGESLRYRLRVEHLERELKEVQDSLSASKDRMQVTAKTLAQHDELMKKTETMSILMETNKMLREEKDKSEQELQLTQAKLQKLESDIMPLQQANSELSEKSGMLQAEKKILEEEIKRWKARTQHLVSQQKDSDPEEYKRLHLEKEAHLKRIQQLNEENSRLKAEAVRTSNLTTSLQSQMQNLRENISKVTDERNTLKKEAETKNQELQEKVRTITQVKKIGRRYKTQYDELKVEHDKMVAEAAAGPSQEEEARQASVQELQSLRDSLSQAEAKTRELEGQLENINKVITERETEARNAQEQTSRLQAELTRLRQDLQDKVSQEDALRQQMTEKEEKTRKAIVFAKQKINQLIASKDQLQKENDELKQQREELEVRVSALKSQYEGRLSRQERELRDLRGQQERQEQRDEPPEAGPSKTQEQQRSTEQRQISLKTTPAADRGSASTSEPPTANIKPTPVVATASKQPVNPGNKPTPRASIRPMITPATVPTPTPTATVMPTTQVETQEAMQSTDGPPVEHVTVYGSASGSVRSASPNVQTTMASPMLTVQQTQTQATAFVQPTQQQSVSHAEPANQEPPPVVIEATPSSQVEWPSTSSTSSVFGTVSATPGTSSMSKRPREEEESTTMVTDTETTQEDASRAPIPKKLRIIQRVGPEVLVEDSAEAEGVVPTDSDGAEASQVGHHLHSFIFSITFQSGHICCKFFFYIGFSTLDSDKWTSVDLSLSNVVLVEGSTMEAFSTEQPITSSGTRMPQSPRRPTHQLPPRLNIHPAQTSELGPPAQVQRIPVRRVPQLTPGVSGSAQQHFFDEDDRMVPSTPTLVVPHRSDGFDQAIHSPQVAGVPRFRFGPSDDMPQTTSSSHSDLGQLASQGGLGMYESPLFLATHEEESGGRSVPTTPLQVAAPVTVFSEVAQSDTTEHASQSVPMVSTSTPGLVVPGAAGTGEERDDVFLEPDTDRSSAEVSVEPGLSQGDIEEPSQPSDKANLPSTSQEPSSSSAGTE</sequence>
<evidence type="ECO:0000259" key="29">
    <source>
        <dbReference type="Pfam" id="PF25785"/>
    </source>
</evidence>
<keyword evidence="12" id="KW-0498">Mitosis</keyword>
<evidence type="ECO:0000256" key="19">
    <source>
        <dbReference type="ARBA" id="ARBA00023136"/>
    </source>
</evidence>
<feature type="compositionally biased region" description="Basic and acidic residues" evidence="26">
    <location>
        <begin position="1528"/>
        <end position="1552"/>
    </location>
</feature>
<keyword evidence="10" id="KW-0963">Cytoplasm</keyword>
<dbReference type="PANTHER" id="PTHR18898:SF4">
    <property type="entry name" value="NUCLEOPROTEIN TPR"/>
    <property type="match status" value="1"/>
</dbReference>
<dbReference type="GO" id="GO:0017056">
    <property type="term" value="F:structural constituent of nuclear pore"/>
    <property type="evidence" value="ECO:0007669"/>
    <property type="project" value="TreeGrafter"/>
</dbReference>
<comment type="subcellular location">
    <subcellularLocation>
        <location evidence="5">Chromosome</location>
        <location evidence="5">Centromere</location>
        <location evidence="5">Kinetochore</location>
    </subcellularLocation>
    <subcellularLocation>
        <location evidence="1">Cytoplasm</location>
        <location evidence="1">Cytoskeleton</location>
        <location evidence="1">Spindle</location>
    </subcellularLocation>
    <subcellularLocation>
        <location evidence="2">Nucleus membrane</location>
        <topology evidence="2">Peripheral membrane protein</topology>
        <orientation evidence="2">Cytoplasmic side</orientation>
    </subcellularLocation>
    <subcellularLocation>
        <location evidence="4">Nucleus membrane</location>
        <topology evidence="4">Peripheral membrane protein</topology>
        <orientation evidence="4">Nucleoplasmic side</orientation>
    </subcellularLocation>
    <subcellularLocation>
        <location evidence="3">Nucleus</location>
        <location evidence="3">Nuclear pore complex</location>
    </subcellularLocation>
</comment>
<evidence type="ECO:0000256" key="4">
    <source>
        <dbReference type="ARBA" id="ARBA00004620"/>
    </source>
</evidence>
<feature type="compositionally biased region" description="Basic and acidic residues" evidence="26">
    <location>
        <begin position="915"/>
        <end position="927"/>
    </location>
</feature>
<dbReference type="Pfam" id="PF25785">
    <property type="entry name" value="TPR"/>
    <property type="match status" value="1"/>
</dbReference>
<evidence type="ECO:0000259" key="28">
    <source>
        <dbReference type="Pfam" id="PF25481"/>
    </source>
</evidence>
<dbReference type="Ensembl" id="ENSSAUT00010039860.1">
    <property type="protein sequence ID" value="ENSSAUP00010037848.1"/>
    <property type="gene ID" value="ENSSAUG00010014516.1"/>
</dbReference>
<keyword evidence="9" id="KW-0158">Chromosome</keyword>
<evidence type="ECO:0000256" key="25">
    <source>
        <dbReference type="SAM" id="Coils"/>
    </source>
</evidence>
<keyword evidence="21" id="KW-0539">Nucleus</keyword>
<organism evidence="30 31">
    <name type="scientific">Sparus aurata</name>
    <name type="common">Gilthead sea bream</name>
    <dbReference type="NCBI Taxonomy" id="8175"/>
    <lineage>
        <taxon>Eukaryota</taxon>
        <taxon>Metazoa</taxon>
        <taxon>Chordata</taxon>
        <taxon>Craniata</taxon>
        <taxon>Vertebrata</taxon>
        <taxon>Euteleostomi</taxon>
        <taxon>Actinopterygii</taxon>
        <taxon>Neopterygii</taxon>
        <taxon>Teleostei</taxon>
        <taxon>Neoteleostei</taxon>
        <taxon>Acanthomorphata</taxon>
        <taxon>Eupercaria</taxon>
        <taxon>Spariformes</taxon>
        <taxon>Sparidae</taxon>
        <taxon>Sparus</taxon>
    </lineage>
</organism>
<evidence type="ECO:0000256" key="21">
    <source>
        <dbReference type="ARBA" id="ARBA00023242"/>
    </source>
</evidence>
<keyword evidence="20" id="KW-0206">Cytoskeleton</keyword>
<evidence type="ECO:0000256" key="15">
    <source>
        <dbReference type="ARBA" id="ARBA00022927"/>
    </source>
</evidence>
<keyword evidence="17 25" id="KW-0175">Coiled coil</keyword>
<gene>
    <name evidence="30" type="primary">TPR</name>
    <name evidence="30" type="synonym">tprb</name>
</gene>
<evidence type="ECO:0000259" key="27">
    <source>
        <dbReference type="Pfam" id="PF07926"/>
    </source>
</evidence>
<dbReference type="InterPro" id="IPR012929">
    <property type="entry name" value="Nucleoprot-TPR/MLP1-2_dom"/>
</dbReference>
<evidence type="ECO:0000256" key="12">
    <source>
        <dbReference type="ARBA" id="ARBA00022776"/>
    </source>
</evidence>
<reference evidence="30" key="2">
    <citation type="submission" date="2025-08" db="UniProtKB">
        <authorList>
            <consortium name="Ensembl"/>
        </authorList>
    </citation>
    <scope>IDENTIFICATION</scope>
</reference>
<feature type="region of interest" description="Disordered" evidence="26">
    <location>
        <begin position="2053"/>
        <end position="2140"/>
    </location>
</feature>
<evidence type="ECO:0000256" key="13">
    <source>
        <dbReference type="ARBA" id="ARBA00022816"/>
    </source>
</evidence>
<feature type="region of interest" description="Disordered" evidence="26">
    <location>
        <begin position="1989"/>
        <end position="2011"/>
    </location>
</feature>
<dbReference type="GO" id="GO:0006606">
    <property type="term" value="P:protein import into nucleus"/>
    <property type="evidence" value="ECO:0007669"/>
    <property type="project" value="InterPro"/>
</dbReference>
<evidence type="ECO:0000313" key="31">
    <source>
        <dbReference type="Proteomes" id="UP000472265"/>
    </source>
</evidence>
<keyword evidence="23" id="KW-0137">Centromere</keyword>
<keyword evidence="8" id="KW-0813">Transport</keyword>
<feature type="compositionally biased region" description="Polar residues" evidence="26">
    <location>
        <begin position="2053"/>
        <end position="2072"/>
    </location>
</feature>
<accession>A0A671WIQ5</accession>